<evidence type="ECO:0008006" key="3">
    <source>
        <dbReference type="Google" id="ProtNLM"/>
    </source>
</evidence>
<reference evidence="1 2" key="1">
    <citation type="journal article" date="2018" name="Nat. Biotechnol.">
        <title>A standardized bacterial taxonomy based on genome phylogeny substantially revises the tree of life.</title>
        <authorList>
            <person name="Parks D.H."/>
            <person name="Chuvochina M."/>
            <person name="Waite D.W."/>
            <person name="Rinke C."/>
            <person name="Skarshewski A."/>
            <person name="Chaumeil P.A."/>
            <person name="Hugenholtz P."/>
        </authorList>
    </citation>
    <scope>NUCLEOTIDE SEQUENCE [LARGE SCALE GENOMIC DNA]</scope>
    <source>
        <strain evidence="1">UBA10045</strain>
    </source>
</reference>
<evidence type="ECO:0000313" key="1">
    <source>
        <dbReference type="EMBL" id="HCM31538.1"/>
    </source>
</evidence>
<gene>
    <name evidence="1" type="ORF">DIC32_08325</name>
</gene>
<protein>
    <recommendedName>
        <fullName evidence="3">Phage coat protein</fullName>
    </recommendedName>
</protein>
<dbReference type="Proteomes" id="UP000262257">
    <property type="component" value="Unassembled WGS sequence"/>
</dbReference>
<sequence>MATLAQVFNRELLLSYIAPDPLKRSPLVQSGAFASDARLRPLLTSGSKTFEVPYINGIDSNLEPNYGNTIITDIAVPREIDAGSMGGRVAFLNEGFQESNLGRYLSQVNALEVIGGLIDGMWQGVGENRARATVTGLRNYDWANGKKLTTDISKTSSATEASGFSVDAFIDAEATMSRGMRGNGVIFVHPQIAAKMRKQKLVERVTTSDNLPPVDVYNGRAVIETDFGTKIGTGVNAQFISILASNGAFSYDQVPGEDDLEVERTGGTGNGAGHRILRTRRNMLIHPQGFSFVAPENTLTGGTKNEALSASWGDLQKAENWEMVNGASAVPFRFLITNL</sequence>
<evidence type="ECO:0000313" key="2">
    <source>
        <dbReference type="Proteomes" id="UP000262257"/>
    </source>
</evidence>
<accession>A0A3D3G272</accession>
<name>A0A3D3G272_ACIRA</name>
<organism evidence="1 2">
    <name type="scientific">Acinetobacter radioresistens</name>
    <dbReference type="NCBI Taxonomy" id="40216"/>
    <lineage>
        <taxon>Bacteria</taxon>
        <taxon>Pseudomonadati</taxon>
        <taxon>Pseudomonadota</taxon>
        <taxon>Gammaproteobacteria</taxon>
        <taxon>Moraxellales</taxon>
        <taxon>Moraxellaceae</taxon>
        <taxon>Acinetobacter</taxon>
    </lineage>
</organism>
<proteinExistence type="predicted"/>
<dbReference type="EMBL" id="DPXL01000104">
    <property type="protein sequence ID" value="HCM31538.1"/>
    <property type="molecule type" value="Genomic_DNA"/>
</dbReference>
<comment type="caution">
    <text evidence="1">The sequence shown here is derived from an EMBL/GenBank/DDBJ whole genome shotgun (WGS) entry which is preliminary data.</text>
</comment>
<dbReference type="AlphaFoldDB" id="A0A3D3G272"/>